<dbReference type="OrthoDB" id="284322at2759"/>
<accession>A0A1I7RL66</accession>
<dbReference type="Proteomes" id="UP000582659">
    <property type="component" value="Unassembled WGS sequence"/>
</dbReference>
<proteinExistence type="predicted"/>
<dbReference type="Proteomes" id="UP000659654">
    <property type="component" value="Unassembled WGS sequence"/>
</dbReference>
<dbReference type="Pfam" id="PF21672">
    <property type="entry name" value="COMM_HN"/>
    <property type="match status" value="1"/>
</dbReference>
<reference evidence="5" key="1">
    <citation type="submission" date="2016-11" db="UniProtKB">
        <authorList>
            <consortium name="WormBaseParasite"/>
        </authorList>
    </citation>
    <scope>IDENTIFICATION</scope>
</reference>
<evidence type="ECO:0000313" key="1">
    <source>
        <dbReference type="EMBL" id="CAD5208923.1"/>
    </source>
</evidence>
<evidence type="ECO:0000313" key="4">
    <source>
        <dbReference type="Proteomes" id="UP000659654"/>
    </source>
</evidence>
<dbReference type="WBParaSite" id="BXY_0145100.1">
    <property type="protein sequence ID" value="BXY_0145100.1"/>
    <property type="gene ID" value="BXY_0145100"/>
</dbReference>
<evidence type="ECO:0000313" key="5">
    <source>
        <dbReference type="WBParaSite" id="BXY_0145100.1"/>
    </source>
</evidence>
<evidence type="ECO:0000313" key="2">
    <source>
        <dbReference type="EMBL" id="CAG9083392.1"/>
    </source>
</evidence>
<protein>
    <submittedName>
        <fullName evidence="1">(pine wood nematode) hypothetical protein</fullName>
    </submittedName>
</protein>
<gene>
    <name evidence="1" type="ORF">BXYJ_LOCUS1159</name>
</gene>
<sequence>MKFRFVGGLDCPDWVLAEISQFSRILKEIFRTISRDICHRLINGKFDFGQDEISSIEKLVGMDSETLKGALAALGFILEKSAKNKCAPKDLEKEMLQLGMAFDHATELSSVYEEEFPRLSKAMSNRFPRQPNLAIRNKEEKSINGVQVYIYTVSESNGKTFELGMSEQKRESLKQEMKRAMQTFAPYE</sequence>
<organism evidence="3 5">
    <name type="scientific">Bursaphelenchus xylophilus</name>
    <name type="common">Pinewood nematode worm</name>
    <name type="synonym">Aphelenchoides xylophilus</name>
    <dbReference type="NCBI Taxonomy" id="6326"/>
    <lineage>
        <taxon>Eukaryota</taxon>
        <taxon>Metazoa</taxon>
        <taxon>Ecdysozoa</taxon>
        <taxon>Nematoda</taxon>
        <taxon>Chromadorea</taxon>
        <taxon>Rhabditida</taxon>
        <taxon>Tylenchina</taxon>
        <taxon>Tylenchomorpha</taxon>
        <taxon>Aphelenchoidea</taxon>
        <taxon>Aphelenchoididae</taxon>
        <taxon>Bursaphelenchus</taxon>
    </lineage>
</organism>
<dbReference type="AlphaFoldDB" id="A0A1I7RL66"/>
<evidence type="ECO:0000313" key="3">
    <source>
        <dbReference type="Proteomes" id="UP000095284"/>
    </source>
</evidence>
<keyword evidence="4" id="KW-1185">Reference proteome</keyword>
<dbReference type="EMBL" id="CAJFCV020000001">
    <property type="protein sequence ID" value="CAG9083392.1"/>
    <property type="molecule type" value="Genomic_DNA"/>
</dbReference>
<dbReference type="PANTHER" id="PTHR16231:SF4">
    <property type="entry name" value="COMM DOMAIN-CONTAINING PROTEIN 4"/>
    <property type="match status" value="1"/>
</dbReference>
<dbReference type="PANTHER" id="PTHR16231">
    <property type="entry name" value="COMM DOMAIN-CONTAINING PROTEIN 4-8 FAMILY MEMBER"/>
    <property type="match status" value="1"/>
</dbReference>
<name>A0A1I7RL66_BURXY</name>
<dbReference type="Proteomes" id="UP000095284">
    <property type="component" value="Unplaced"/>
</dbReference>
<reference evidence="2" key="2">
    <citation type="submission" date="2020-08" db="EMBL/GenBank/DDBJ databases">
        <authorList>
            <person name="Kikuchi T."/>
        </authorList>
    </citation>
    <scope>NUCLEOTIDE SEQUENCE</scope>
    <source>
        <strain evidence="1">Ka4C1</strain>
    </source>
</reference>
<dbReference type="SMR" id="A0A1I7RL66"/>
<dbReference type="InterPro" id="IPR047155">
    <property type="entry name" value="COMMD4/6/7/8"/>
</dbReference>
<dbReference type="EMBL" id="CAJFDI010000001">
    <property type="protein sequence ID" value="CAD5208923.1"/>
    <property type="molecule type" value="Genomic_DNA"/>
</dbReference>